<evidence type="ECO:0000256" key="3">
    <source>
        <dbReference type="ARBA" id="ARBA00022692"/>
    </source>
</evidence>
<keyword evidence="5 6" id="KW-0472">Membrane</keyword>
<dbReference type="AlphaFoldDB" id="A0A6P9AA06"/>
<evidence type="ECO:0000256" key="1">
    <source>
        <dbReference type="ARBA" id="ARBA00004651"/>
    </source>
</evidence>
<evidence type="ECO:0000256" key="2">
    <source>
        <dbReference type="ARBA" id="ARBA00022475"/>
    </source>
</evidence>
<comment type="similarity">
    <text evidence="6">Belongs to the insect chemoreceptor superfamily. Gustatory receptor (GR) family.</text>
</comment>
<evidence type="ECO:0000313" key="8">
    <source>
        <dbReference type="RefSeq" id="XP_034254898.1"/>
    </source>
</evidence>
<comment type="caution">
    <text evidence="6">Lacks conserved residue(s) required for the propagation of feature annotation.</text>
</comment>
<evidence type="ECO:0000256" key="4">
    <source>
        <dbReference type="ARBA" id="ARBA00022989"/>
    </source>
</evidence>
<keyword evidence="4 6" id="KW-1133">Transmembrane helix</keyword>
<accession>A0A6P9AA06</accession>
<gene>
    <name evidence="8" type="primary">LOC117653372</name>
</gene>
<comment type="function">
    <text evidence="6">Gustatory receptor which mediates acceptance or avoidance behavior, depending on its substrates.</text>
</comment>
<dbReference type="RefSeq" id="XP_034254898.1">
    <property type="nucleotide sequence ID" value="XM_034399007.1"/>
</dbReference>
<protein>
    <recommendedName>
        <fullName evidence="6">Gustatory receptor</fullName>
    </recommendedName>
</protein>
<feature type="transmembrane region" description="Helical" evidence="6">
    <location>
        <begin position="49"/>
        <end position="71"/>
    </location>
</feature>
<keyword evidence="3 6" id="KW-0812">Transmembrane</keyword>
<dbReference type="GO" id="GO:0005886">
    <property type="term" value="C:plasma membrane"/>
    <property type="evidence" value="ECO:0007669"/>
    <property type="project" value="UniProtKB-SubCell"/>
</dbReference>
<dbReference type="GeneID" id="117653372"/>
<dbReference type="GO" id="GO:0050909">
    <property type="term" value="P:sensory perception of taste"/>
    <property type="evidence" value="ECO:0007669"/>
    <property type="project" value="InterPro"/>
</dbReference>
<dbReference type="Proteomes" id="UP000515158">
    <property type="component" value="Unplaced"/>
</dbReference>
<reference evidence="8" key="1">
    <citation type="submission" date="2025-08" db="UniProtKB">
        <authorList>
            <consortium name="RefSeq"/>
        </authorList>
    </citation>
    <scope>IDENTIFICATION</scope>
    <source>
        <tissue evidence="8">Total insect</tissue>
    </source>
</reference>
<proteinExistence type="inferred from homology"/>
<keyword evidence="2 6" id="KW-1003">Cell membrane</keyword>
<dbReference type="InParanoid" id="A0A6P9AA06"/>
<keyword evidence="6" id="KW-0807">Transducer</keyword>
<feature type="transmembrane region" description="Helical" evidence="6">
    <location>
        <begin position="91"/>
        <end position="116"/>
    </location>
</feature>
<feature type="transmembrane region" description="Helical" evidence="6">
    <location>
        <begin position="299"/>
        <end position="317"/>
    </location>
</feature>
<organism evidence="8">
    <name type="scientific">Thrips palmi</name>
    <name type="common">Melon thrips</name>
    <dbReference type="NCBI Taxonomy" id="161013"/>
    <lineage>
        <taxon>Eukaryota</taxon>
        <taxon>Metazoa</taxon>
        <taxon>Ecdysozoa</taxon>
        <taxon>Arthropoda</taxon>
        <taxon>Hexapoda</taxon>
        <taxon>Insecta</taxon>
        <taxon>Pterygota</taxon>
        <taxon>Neoptera</taxon>
        <taxon>Paraneoptera</taxon>
        <taxon>Thysanoptera</taxon>
        <taxon>Terebrantia</taxon>
        <taxon>Thripoidea</taxon>
        <taxon>Thripidae</taxon>
        <taxon>Thrips</taxon>
    </lineage>
</organism>
<dbReference type="InterPro" id="IPR013604">
    <property type="entry name" value="7TM_chemorcpt"/>
</dbReference>
<sequence>MAFLYIMWLARMVIDRWCCTVHRFALCDLARCAALYCQRHPPSRAAWATLLRTAMIIVFLFAAGLWVNTIWNEGAYPDAVSVFQVLHHVASSVALLTEMMEVLFVGPAMLLSVLIADLRKECEALIKQTRLPRPLVSLKMDSAFSNQDYAGRIKQPHNDTVEMWRSFRVRQQFLHDMTIGLNAMFALVHLVKTCHILYVASLSTSHGIIYLMLDSPAWQSYIPLLYSVLACATFVGLCCTAQMAENELALLSNGLLGFLAQKPEVSPGTKQEIELFVRSVRWQRGRFNVYGIFYLNTNTMKAVLGCISTYVVVLWQFDARMS</sequence>
<keyword evidence="7" id="KW-1185">Reference proteome</keyword>
<keyword evidence="6" id="KW-0675">Receptor</keyword>
<name>A0A6P9AA06_THRPL</name>
<dbReference type="Pfam" id="PF08395">
    <property type="entry name" value="7tm_7"/>
    <property type="match status" value="1"/>
</dbReference>
<evidence type="ECO:0000256" key="5">
    <source>
        <dbReference type="ARBA" id="ARBA00023136"/>
    </source>
</evidence>
<feature type="transmembrane region" description="Helical" evidence="6">
    <location>
        <begin position="225"/>
        <end position="244"/>
    </location>
</feature>
<comment type="subcellular location">
    <subcellularLocation>
        <location evidence="1 6">Cell membrane</location>
        <topology evidence="1 6">Multi-pass membrane protein</topology>
    </subcellularLocation>
</comment>
<evidence type="ECO:0000313" key="7">
    <source>
        <dbReference type="Proteomes" id="UP000515158"/>
    </source>
</evidence>
<evidence type="ECO:0000256" key="6">
    <source>
        <dbReference type="RuleBase" id="RU363108"/>
    </source>
</evidence>
<dbReference type="KEGG" id="tpal:117653372"/>
<dbReference type="GO" id="GO:0007165">
    <property type="term" value="P:signal transduction"/>
    <property type="evidence" value="ECO:0007669"/>
    <property type="project" value="UniProtKB-KW"/>
</dbReference>